<dbReference type="EMBL" id="VULT01000002">
    <property type="protein sequence ID" value="MSS16413.1"/>
    <property type="molecule type" value="Genomic_DNA"/>
</dbReference>
<keyword evidence="3" id="KW-1185">Reference proteome</keyword>
<reference evidence="2 3" key="1">
    <citation type="submission" date="2019-08" db="EMBL/GenBank/DDBJ databases">
        <title>In-depth cultivation of the pig gut microbiome towards novel bacterial diversity and tailored functional studies.</title>
        <authorList>
            <person name="Wylensek D."/>
            <person name="Hitch T.C.A."/>
            <person name="Clavel T."/>
        </authorList>
    </citation>
    <scope>NUCLEOTIDE SEQUENCE [LARGE SCALE GENOMIC DNA]</scope>
    <source>
        <strain evidence="2 3">Oil-RF-744-WCA-WT-10</strain>
    </source>
</reference>
<dbReference type="PANTHER" id="PTHR30327:SF1">
    <property type="entry name" value="UPF0301 PROTEIN YQGE"/>
    <property type="match status" value="1"/>
</dbReference>
<evidence type="ECO:0000256" key="1">
    <source>
        <dbReference type="ARBA" id="ARBA00009600"/>
    </source>
</evidence>
<dbReference type="InterPro" id="IPR003774">
    <property type="entry name" value="AlgH-like"/>
</dbReference>
<name>A0A6L5XAY9_9BACT</name>
<dbReference type="Proteomes" id="UP000483362">
    <property type="component" value="Unassembled WGS sequence"/>
</dbReference>
<dbReference type="GO" id="GO:0005829">
    <property type="term" value="C:cytosol"/>
    <property type="evidence" value="ECO:0007669"/>
    <property type="project" value="TreeGrafter"/>
</dbReference>
<evidence type="ECO:0000313" key="3">
    <source>
        <dbReference type="Proteomes" id="UP000483362"/>
    </source>
</evidence>
<evidence type="ECO:0000313" key="2">
    <source>
        <dbReference type="EMBL" id="MSS16413.1"/>
    </source>
</evidence>
<sequence>MQAIDQDIFNLLDEQPTPSRGSVIVAKPTLADPHFKRSVVVLIDHDNEKGSMGLIVNKYTGFSLHDVLPSVDNASNVPLYLGGPVKPDMLFFLHRLTPDVIPGSLQVSKGLYLGGDYDAIKRYVGSGQPVDGLLKCILGYAGWDQGQLDGEIERHDWAVLNHAHYDNLMRENGDKLWRHTVQDFGDKYRLWLNWPSNPACN</sequence>
<protein>
    <submittedName>
        <fullName evidence="2">YqgE/AlgH family protein</fullName>
    </submittedName>
</protein>
<dbReference type="RefSeq" id="WP_154327015.1">
    <property type="nucleotide sequence ID" value="NZ_CP045696.1"/>
</dbReference>
<dbReference type="Pfam" id="PF02622">
    <property type="entry name" value="DUF179"/>
    <property type="match status" value="1"/>
</dbReference>
<comment type="caution">
    <text evidence="2">The sequence shown here is derived from an EMBL/GenBank/DDBJ whole genome shotgun (WGS) entry which is preliminary data.</text>
</comment>
<dbReference type="SUPFAM" id="SSF143456">
    <property type="entry name" value="VC0467-like"/>
    <property type="match status" value="1"/>
</dbReference>
<comment type="similarity">
    <text evidence="1">Belongs to the UPF0301 (AlgH) family.</text>
</comment>
<gene>
    <name evidence="2" type="ORF">FYJ29_01305</name>
</gene>
<organism evidence="2 3">
    <name type="scientific">Sodaliphilus pleomorphus</name>
    <dbReference type="NCBI Taxonomy" id="2606626"/>
    <lineage>
        <taxon>Bacteria</taxon>
        <taxon>Pseudomonadati</taxon>
        <taxon>Bacteroidota</taxon>
        <taxon>Bacteroidia</taxon>
        <taxon>Bacteroidales</taxon>
        <taxon>Muribaculaceae</taxon>
        <taxon>Sodaliphilus</taxon>
    </lineage>
</organism>
<dbReference type="Gene3D" id="3.40.1740.10">
    <property type="entry name" value="VC0467-like"/>
    <property type="match status" value="1"/>
</dbReference>
<proteinExistence type="inferred from homology"/>
<dbReference type="AlphaFoldDB" id="A0A6L5XAY9"/>
<dbReference type="PANTHER" id="PTHR30327">
    <property type="entry name" value="UNCHARACTERIZED PROTEIN YQGE"/>
    <property type="match status" value="1"/>
</dbReference>
<accession>A0A6L5XAY9</accession>